<sequence>MRLLRHRLPRALPLVRSPGLLTPRFPLPFLCRSARSVSDAQLIASGKLTETREHSSVGHKISELRHYLRSADIPEQTRHAALRDRLCSLVESAPQLDSVLELIPTIGQVLVHIHEREGLGAVPESCLVAVFLGAAAAVAHRDRPEYPPFMALVAQHFLERPQPAPVGVLVSIVEMGAALRFGDFKAALAFVLRYRAAVPEDFCDAVLDSLARRDALNLATFQAVAELHVLAYDCALVDDRVVARFCLYIEHLYNDVNPDLHEYRDHERNIYRVQAVTNVLVDCSGEGVSVGALLRLLLIKMSLNAVVAGLDDARRIADILARVEKKMRRAATLEAALYRQDLFDESLVETLLLAAAQHRVQSPDLCAAVATLISHDDFCFLPRLRVRAQLVQAYTGQTYEQYRDAVHTVMETCLAAGDAAQILTDAAHALAALQPRPWAAVYQHLVLLGQQHAVTSPELYFYKHMLDGALACGDASLALCVFNDSLQNSASRWADASDPGVHASLNRLVQAVVDAANDIHAVFPTFRRIRLHLTGALDAGALHSLARAMLAANCVGDVMEMMRRELPKPSKELPAKLVADAPWAWAHRPLFDTLFDYVTNYRGDASAETNWALYGAVHDHFQVPVASYMPVLRFFCDVDRLNAALVVFRTAKLLSELHGATNGHAPPLREMYTYLLRLFGERLYEEGVHELHQCMSMDVTLGADTELHNALLGAYANLQDTAKARDVFLAILANPRDAGGVNDDTARLMIKALTYGDIAYVTAFWNQLSTYGVFPTAAVFQQYVIAHVYHGLVAEATALVEAADDYNLAPTRELLLAMHNHCIEPHKQKEMAQWLCENHPDEWEQMRGEGLLRTAGYYEPDTPLLVEGLADVRGSEGQLARGAGAL</sequence>
<proteinExistence type="predicted"/>
<dbReference type="Proteomes" id="UP000268321">
    <property type="component" value="Unassembled WGS sequence"/>
</dbReference>
<dbReference type="OrthoDB" id="185373at2759"/>
<dbReference type="Gene3D" id="1.25.40.10">
    <property type="entry name" value="Tetratricopeptide repeat domain"/>
    <property type="match status" value="1"/>
</dbReference>
<evidence type="ECO:0000313" key="2">
    <source>
        <dbReference type="Proteomes" id="UP000268321"/>
    </source>
</evidence>
<dbReference type="InterPro" id="IPR011990">
    <property type="entry name" value="TPR-like_helical_dom_sf"/>
</dbReference>
<accession>A0A4P9ZCM5</accession>
<dbReference type="AlphaFoldDB" id="A0A4P9ZCM5"/>
<gene>
    <name evidence="1" type="ORF">METBISCDRAFT_18220</name>
</gene>
<organism evidence="1 2">
    <name type="scientific">Metschnikowia bicuspidata</name>
    <dbReference type="NCBI Taxonomy" id="27322"/>
    <lineage>
        <taxon>Eukaryota</taxon>
        <taxon>Fungi</taxon>
        <taxon>Dikarya</taxon>
        <taxon>Ascomycota</taxon>
        <taxon>Saccharomycotina</taxon>
        <taxon>Pichiomycetes</taxon>
        <taxon>Metschnikowiaceae</taxon>
        <taxon>Metschnikowia</taxon>
    </lineage>
</organism>
<keyword evidence="2" id="KW-1185">Reference proteome</keyword>
<protein>
    <submittedName>
        <fullName evidence="1">Uncharacterized protein</fullName>
    </submittedName>
</protein>
<evidence type="ECO:0000313" key="1">
    <source>
        <dbReference type="EMBL" id="RKP29610.1"/>
    </source>
</evidence>
<dbReference type="EMBL" id="ML004480">
    <property type="protein sequence ID" value="RKP29610.1"/>
    <property type="molecule type" value="Genomic_DNA"/>
</dbReference>
<name>A0A4P9ZCM5_9ASCO</name>
<reference evidence="2" key="1">
    <citation type="journal article" date="2018" name="Nat. Microbiol.">
        <title>Leveraging single-cell genomics to expand the fungal tree of life.</title>
        <authorList>
            <person name="Ahrendt S.R."/>
            <person name="Quandt C.A."/>
            <person name="Ciobanu D."/>
            <person name="Clum A."/>
            <person name="Salamov A."/>
            <person name="Andreopoulos B."/>
            <person name="Cheng J.F."/>
            <person name="Woyke T."/>
            <person name="Pelin A."/>
            <person name="Henrissat B."/>
            <person name="Reynolds N.K."/>
            <person name="Benny G.L."/>
            <person name="Smith M.E."/>
            <person name="James T.Y."/>
            <person name="Grigoriev I.V."/>
        </authorList>
    </citation>
    <scope>NUCLEOTIDE SEQUENCE [LARGE SCALE GENOMIC DNA]</scope>
    <source>
        <strain evidence="2">Baker2002</strain>
    </source>
</reference>